<sequence>METRRPLTDAETALVRGMFGDAIDVGQVAVNRRRWWPLQRRNVVMAPDGEIWCHPDGPTWRPCYADAGTQWAALFLHEMTHVWQAQRSGRWWLPLMRHPFCSYRYILKLGKPFTRYGIEQQAEMVSDAFLLRSGVARAGAPTLAELEAVLPFSPHSSLRA</sequence>
<accession>A0A437M8D9</accession>
<dbReference type="OrthoDB" id="8686772at2"/>
<organism evidence="1 2">
    <name type="scientific">Sphingomonas crocodyli</name>
    <dbReference type="NCBI Taxonomy" id="1979270"/>
    <lineage>
        <taxon>Bacteria</taxon>
        <taxon>Pseudomonadati</taxon>
        <taxon>Pseudomonadota</taxon>
        <taxon>Alphaproteobacteria</taxon>
        <taxon>Sphingomonadales</taxon>
        <taxon>Sphingomonadaceae</taxon>
        <taxon>Sphingomonas</taxon>
    </lineage>
</organism>
<gene>
    <name evidence="1" type="ORF">EOD43_07830</name>
</gene>
<keyword evidence="2" id="KW-1185">Reference proteome</keyword>
<protein>
    <submittedName>
        <fullName evidence="1">Vgr related protein</fullName>
    </submittedName>
</protein>
<dbReference type="RefSeq" id="WP_127742708.1">
    <property type="nucleotide sequence ID" value="NZ_SACN01000001.1"/>
</dbReference>
<evidence type="ECO:0000313" key="2">
    <source>
        <dbReference type="Proteomes" id="UP000282971"/>
    </source>
</evidence>
<dbReference type="Proteomes" id="UP000282971">
    <property type="component" value="Unassembled WGS sequence"/>
</dbReference>
<dbReference type="AlphaFoldDB" id="A0A437M8D9"/>
<comment type="caution">
    <text evidence="1">The sequence shown here is derived from an EMBL/GenBank/DDBJ whole genome shotgun (WGS) entry which is preliminary data.</text>
</comment>
<dbReference type="EMBL" id="SACN01000001">
    <property type="protein sequence ID" value="RVT93764.1"/>
    <property type="molecule type" value="Genomic_DNA"/>
</dbReference>
<reference evidence="1 2" key="1">
    <citation type="submission" date="2019-01" db="EMBL/GenBank/DDBJ databases">
        <authorList>
            <person name="Chen W.-M."/>
        </authorList>
    </citation>
    <scope>NUCLEOTIDE SEQUENCE [LARGE SCALE GENOMIC DNA]</scope>
    <source>
        <strain evidence="1 2">CCP-7</strain>
    </source>
</reference>
<proteinExistence type="predicted"/>
<evidence type="ECO:0000313" key="1">
    <source>
        <dbReference type="EMBL" id="RVT93764.1"/>
    </source>
</evidence>
<name>A0A437M8D9_9SPHN</name>